<keyword evidence="5" id="KW-0349">Heme</keyword>
<feature type="transmembrane region" description="Helical" evidence="13">
    <location>
        <begin position="17"/>
        <end position="40"/>
    </location>
</feature>
<feature type="transmembrane region" description="Helical" evidence="13">
    <location>
        <begin position="149"/>
        <end position="166"/>
    </location>
</feature>
<dbReference type="PANTHER" id="PTHR30529:SF1">
    <property type="entry name" value="CYTOCHROME B561 HOMOLOG 2"/>
    <property type="match status" value="1"/>
</dbReference>
<evidence type="ECO:0000256" key="5">
    <source>
        <dbReference type="ARBA" id="ARBA00022617"/>
    </source>
</evidence>
<feature type="transmembrane region" description="Helical" evidence="13">
    <location>
        <begin position="52"/>
        <end position="74"/>
    </location>
</feature>
<comment type="subcellular location">
    <subcellularLocation>
        <location evidence="2">Cell membrane</location>
        <topology evidence="2">Multi-pass membrane protein</topology>
    </subcellularLocation>
</comment>
<dbReference type="GO" id="GO:0046872">
    <property type="term" value="F:metal ion binding"/>
    <property type="evidence" value="ECO:0007669"/>
    <property type="project" value="UniProtKB-KW"/>
</dbReference>
<keyword evidence="11 13" id="KW-0472">Membrane</keyword>
<proteinExistence type="inferred from homology"/>
<evidence type="ECO:0000259" key="14">
    <source>
        <dbReference type="Pfam" id="PF01292"/>
    </source>
</evidence>
<dbReference type="SUPFAM" id="SSF81342">
    <property type="entry name" value="Transmembrane di-heme cytochromes"/>
    <property type="match status" value="1"/>
</dbReference>
<keyword evidence="3" id="KW-0813">Transport</keyword>
<name>A0A849VFH5_9GAMM</name>
<dbReference type="GO" id="GO:0022904">
    <property type="term" value="P:respiratory electron transport chain"/>
    <property type="evidence" value="ECO:0007669"/>
    <property type="project" value="InterPro"/>
</dbReference>
<evidence type="ECO:0000256" key="13">
    <source>
        <dbReference type="SAM" id="Phobius"/>
    </source>
</evidence>
<dbReference type="Proteomes" id="UP000586305">
    <property type="component" value="Unassembled WGS sequence"/>
</dbReference>
<keyword evidence="7" id="KW-0479">Metal-binding</keyword>
<dbReference type="RefSeq" id="WP_171626324.1">
    <property type="nucleotide sequence ID" value="NZ_JABBPG010000004.1"/>
</dbReference>
<keyword evidence="16" id="KW-1185">Reference proteome</keyword>
<evidence type="ECO:0000256" key="11">
    <source>
        <dbReference type="ARBA" id="ARBA00023136"/>
    </source>
</evidence>
<comment type="caution">
    <text evidence="15">The sequence shown here is derived from an EMBL/GenBank/DDBJ whole genome shotgun (WGS) entry which is preliminary data.</text>
</comment>
<evidence type="ECO:0000256" key="12">
    <source>
        <dbReference type="ARBA" id="ARBA00037975"/>
    </source>
</evidence>
<gene>
    <name evidence="15" type="ORF">HG263_12065</name>
</gene>
<dbReference type="EMBL" id="JABBPG010000004">
    <property type="protein sequence ID" value="NOU51263.1"/>
    <property type="molecule type" value="Genomic_DNA"/>
</dbReference>
<evidence type="ECO:0000256" key="3">
    <source>
        <dbReference type="ARBA" id="ARBA00022448"/>
    </source>
</evidence>
<dbReference type="GO" id="GO:0020037">
    <property type="term" value="F:heme binding"/>
    <property type="evidence" value="ECO:0007669"/>
    <property type="project" value="TreeGrafter"/>
</dbReference>
<evidence type="ECO:0000256" key="4">
    <source>
        <dbReference type="ARBA" id="ARBA00022475"/>
    </source>
</evidence>
<organism evidence="15 16">
    <name type="scientific">Pseudoalteromonas caenipelagi</name>
    <dbReference type="NCBI Taxonomy" id="2726988"/>
    <lineage>
        <taxon>Bacteria</taxon>
        <taxon>Pseudomonadati</taxon>
        <taxon>Pseudomonadota</taxon>
        <taxon>Gammaproteobacteria</taxon>
        <taxon>Alteromonadales</taxon>
        <taxon>Pseudoalteromonadaceae</taxon>
        <taxon>Pseudoalteromonas</taxon>
    </lineage>
</organism>
<reference evidence="15 16" key="1">
    <citation type="submission" date="2020-04" db="EMBL/GenBank/DDBJ databases">
        <title>Pseudoalteromonas caenipelagi sp. nov., isolated from a tidal flat.</title>
        <authorList>
            <person name="Park S."/>
            <person name="Yoon J.-H."/>
        </authorList>
    </citation>
    <scope>NUCLEOTIDE SEQUENCE [LARGE SCALE GENOMIC DNA]</scope>
    <source>
        <strain evidence="15 16">JBTF-M23</strain>
    </source>
</reference>
<protein>
    <recommendedName>
        <fullName evidence="14">Cytochrome b561 bacterial/Ni-hydrogenase domain-containing protein</fullName>
    </recommendedName>
</protein>
<keyword evidence="8" id="KW-0249">Electron transport</keyword>
<keyword evidence="6 13" id="KW-0812">Transmembrane</keyword>
<feature type="domain" description="Cytochrome b561 bacterial/Ni-hydrogenase" evidence="14">
    <location>
        <begin position="8"/>
        <end position="180"/>
    </location>
</feature>
<dbReference type="InterPro" id="IPR052168">
    <property type="entry name" value="Cytochrome_b561_oxidase"/>
</dbReference>
<evidence type="ECO:0000256" key="9">
    <source>
        <dbReference type="ARBA" id="ARBA00022989"/>
    </source>
</evidence>
<dbReference type="GO" id="GO:0009055">
    <property type="term" value="F:electron transfer activity"/>
    <property type="evidence" value="ECO:0007669"/>
    <property type="project" value="InterPro"/>
</dbReference>
<feature type="transmembrane region" description="Helical" evidence="13">
    <location>
        <begin position="95"/>
        <end position="118"/>
    </location>
</feature>
<accession>A0A849VFH5</accession>
<evidence type="ECO:0000256" key="7">
    <source>
        <dbReference type="ARBA" id="ARBA00022723"/>
    </source>
</evidence>
<evidence type="ECO:0000256" key="2">
    <source>
        <dbReference type="ARBA" id="ARBA00004651"/>
    </source>
</evidence>
<evidence type="ECO:0000313" key="15">
    <source>
        <dbReference type="EMBL" id="NOU51263.1"/>
    </source>
</evidence>
<dbReference type="AlphaFoldDB" id="A0A849VFH5"/>
<sequence>MESTVLKFDRTARTLHWVSAVVIVWAMLSGLFVSFLPSVAVSQQATLQQLKLFITEFNVSLTMLYIPFFIWRVLHAIRTKKPVYCKSLPTAQVKVAHVAHVCMYTLIATLLCSGLLMMNRPFGIFGLWNMSPMIVDQTWLLFFARVHEYSSYVLLIFIIIHLGALAKHQHSGNQILQRML</sequence>
<dbReference type="InterPro" id="IPR011577">
    <property type="entry name" value="Cyt_b561_bac/Ni-Hgenase"/>
</dbReference>
<keyword evidence="4" id="KW-1003">Cell membrane</keyword>
<keyword evidence="9 13" id="KW-1133">Transmembrane helix</keyword>
<evidence type="ECO:0000313" key="16">
    <source>
        <dbReference type="Proteomes" id="UP000586305"/>
    </source>
</evidence>
<dbReference type="InterPro" id="IPR016174">
    <property type="entry name" value="Di-haem_cyt_TM"/>
</dbReference>
<evidence type="ECO:0000256" key="10">
    <source>
        <dbReference type="ARBA" id="ARBA00023004"/>
    </source>
</evidence>
<dbReference type="PANTHER" id="PTHR30529">
    <property type="entry name" value="CYTOCHROME B561"/>
    <property type="match status" value="1"/>
</dbReference>
<evidence type="ECO:0000256" key="1">
    <source>
        <dbReference type="ARBA" id="ARBA00001970"/>
    </source>
</evidence>
<evidence type="ECO:0000256" key="6">
    <source>
        <dbReference type="ARBA" id="ARBA00022692"/>
    </source>
</evidence>
<dbReference type="Pfam" id="PF01292">
    <property type="entry name" value="Ni_hydr_CYTB"/>
    <property type="match status" value="1"/>
</dbReference>
<evidence type="ECO:0000256" key="8">
    <source>
        <dbReference type="ARBA" id="ARBA00022982"/>
    </source>
</evidence>
<comment type="similarity">
    <text evidence="12">Belongs to the cytochrome b561 family.</text>
</comment>
<comment type="cofactor">
    <cofactor evidence="1">
        <name>heme b</name>
        <dbReference type="ChEBI" id="CHEBI:60344"/>
    </cofactor>
</comment>
<keyword evidence="10" id="KW-0408">Iron</keyword>
<dbReference type="GO" id="GO:0005886">
    <property type="term" value="C:plasma membrane"/>
    <property type="evidence" value="ECO:0007669"/>
    <property type="project" value="UniProtKB-SubCell"/>
</dbReference>